<proteinExistence type="predicted"/>
<dbReference type="InterPro" id="IPR029068">
    <property type="entry name" value="Glyas_Bleomycin-R_OHBP_Dase"/>
</dbReference>
<dbReference type="Gene3D" id="3.10.180.10">
    <property type="entry name" value="2,3-Dihydroxybiphenyl 1,2-Dioxygenase, domain 1"/>
    <property type="match status" value="1"/>
</dbReference>
<evidence type="ECO:0000313" key="3">
    <source>
        <dbReference type="Proteomes" id="UP000605846"/>
    </source>
</evidence>
<reference evidence="2" key="1">
    <citation type="submission" date="2020-01" db="EMBL/GenBank/DDBJ databases">
        <title>Genome Sequencing of Three Apophysomyces-Like Fungal Strains Confirms a Novel Fungal Genus in the Mucoromycota with divergent Burkholderia-like Endosymbiotic Bacteria.</title>
        <authorList>
            <person name="Stajich J.E."/>
            <person name="Macias A.M."/>
            <person name="Carter-House D."/>
            <person name="Lovett B."/>
            <person name="Kasson L.R."/>
            <person name="Berry K."/>
            <person name="Grigoriev I."/>
            <person name="Chang Y."/>
            <person name="Spatafora J."/>
            <person name="Kasson M.T."/>
        </authorList>
    </citation>
    <scope>NUCLEOTIDE SEQUENCE</scope>
    <source>
        <strain evidence="2">NRRL A-21654</strain>
    </source>
</reference>
<sequence>MLGMKVERFRSPAAPEIERFALTFGDQKINLHQQGAKVVPMATNPGCGTADFCLITDQPVEEFKKHWEANQQIIVEEDVVKRTGARGPIHSIYTYDPDGHLIEVSNYREE</sequence>
<dbReference type="OrthoDB" id="5371818at2759"/>
<dbReference type="PROSITE" id="PS51819">
    <property type="entry name" value="VOC"/>
    <property type="match status" value="1"/>
</dbReference>
<dbReference type="AlphaFoldDB" id="A0A8H7ETV6"/>
<organism evidence="2 3">
    <name type="scientific">Apophysomyces ossiformis</name>
    <dbReference type="NCBI Taxonomy" id="679940"/>
    <lineage>
        <taxon>Eukaryota</taxon>
        <taxon>Fungi</taxon>
        <taxon>Fungi incertae sedis</taxon>
        <taxon>Mucoromycota</taxon>
        <taxon>Mucoromycotina</taxon>
        <taxon>Mucoromycetes</taxon>
        <taxon>Mucorales</taxon>
        <taxon>Mucorineae</taxon>
        <taxon>Mucoraceae</taxon>
        <taxon>Apophysomyces</taxon>
    </lineage>
</organism>
<dbReference type="EMBL" id="JABAYA010000066">
    <property type="protein sequence ID" value="KAF7727040.1"/>
    <property type="molecule type" value="Genomic_DNA"/>
</dbReference>
<evidence type="ECO:0000259" key="1">
    <source>
        <dbReference type="PROSITE" id="PS51819"/>
    </source>
</evidence>
<name>A0A8H7ETV6_9FUNG</name>
<evidence type="ECO:0000313" key="2">
    <source>
        <dbReference type="EMBL" id="KAF7727040.1"/>
    </source>
</evidence>
<dbReference type="Proteomes" id="UP000605846">
    <property type="component" value="Unassembled WGS sequence"/>
</dbReference>
<dbReference type="SUPFAM" id="SSF54593">
    <property type="entry name" value="Glyoxalase/Bleomycin resistance protein/Dihydroxybiphenyl dioxygenase"/>
    <property type="match status" value="1"/>
</dbReference>
<accession>A0A8H7ETV6</accession>
<dbReference type="InterPro" id="IPR037523">
    <property type="entry name" value="VOC_core"/>
</dbReference>
<protein>
    <recommendedName>
        <fullName evidence="1">VOC domain-containing protein</fullName>
    </recommendedName>
</protein>
<feature type="domain" description="VOC" evidence="1">
    <location>
        <begin position="1"/>
        <end position="107"/>
    </location>
</feature>
<comment type="caution">
    <text evidence="2">The sequence shown here is derived from an EMBL/GenBank/DDBJ whole genome shotgun (WGS) entry which is preliminary data.</text>
</comment>
<gene>
    <name evidence="2" type="ORF">EC973_008087</name>
</gene>
<keyword evidence="3" id="KW-1185">Reference proteome</keyword>